<dbReference type="RefSeq" id="WP_152764812.1">
    <property type="nucleotide sequence ID" value="NZ_WHNP01000040.1"/>
</dbReference>
<dbReference type="PANTHER" id="PTHR43179">
    <property type="entry name" value="RHAMNOSYLTRANSFERASE WBBL"/>
    <property type="match status" value="1"/>
</dbReference>
<accession>A0A7X1NG06</accession>
<dbReference type="Gene3D" id="3.90.550.10">
    <property type="entry name" value="Spore Coat Polysaccharide Biosynthesis Protein SpsA, Chain A"/>
    <property type="match status" value="1"/>
</dbReference>
<keyword evidence="2" id="KW-0328">Glycosyltransferase</keyword>
<dbReference type="Pfam" id="PF13641">
    <property type="entry name" value="Glyco_tranf_2_3"/>
    <property type="match status" value="1"/>
</dbReference>
<keyword evidence="5" id="KW-1185">Reference proteome</keyword>
<dbReference type="CDD" id="cd00761">
    <property type="entry name" value="Glyco_tranf_GTA_type"/>
    <property type="match status" value="1"/>
</dbReference>
<dbReference type="EMBL" id="WHNP01000040">
    <property type="protein sequence ID" value="MPW21272.1"/>
    <property type="molecule type" value="Genomic_DNA"/>
</dbReference>
<dbReference type="GO" id="GO:0016757">
    <property type="term" value="F:glycosyltransferase activity"/>
    <property type="evidence" value="ECO:0007669"/>
    <property type="project" value="UniProtKB-KW"/>
</dbReference>
<evidence type="ECO:0000256" key="3">
    <source>
        <dbReference type="ARBA" id="ARBA00022679"/>
    </source>
</evidence>
<evidence type="ECO:0000256" key="1">
    <source>
        <dbReference type="ARBA" id="ARBA00006739"/>
    </source>
</evidence>
<comment type="caution">
    <text evidence="4">The sequence shown here is derived from an EMBL/GenBank/DDBJ whole genome shotgun (WGS) entry which is preliminary data.</text>
</comment>
<dbReference type="Proteomes" id="UP000484381">
    <property type="component" value="Unassembled WGS sequence"/>
</dbReference>
<proteinExistence type="inferred from homology"/>
<keyword evidence="3 4" id="KW-0808">Transferase</keyword>
<gene>
    <name evidence="4" type="ORF">GCT13_31445</name>
</gene>
<organism evidence="4 5">
    <name type="scientific">Paraburkholderia franconis</name>
    <dbReference type="NCBI Taxonomy" id="2654983"/>
    <lineage>
        <taxon>Bacteria</taxon>
        <taxon>Pseudomonadati</taxon>
        <taxon>Pseudomonadota</taxon>
        <taxon>Betaproteobacteria</taxon>
        <taxon>Burkholderiales</taxon>
        <taxon>Burkholderiaceae</taxon>
        <taxon>Paraburkholderia</taxon>
    </lineage>
</organism>
<protein>
    <submittedName>
        <fullName evidence="4">Glycosyltransferase</fullName>
    </submittedName>
</protein>
<dbReference type="PANTHER" id="PTHR43179:SF12">
    <property type="entry name" value="GALACTOFURANOSYLTRANSFERASE GLFT2"/>
    <property type="match status" value="1"/>
</dbReference>
<dbReference type="InterPro" id="IPR029044">
    <property type="entry name" value="Nucleotide-diphossugar_trans"/>
</dbReference>
<evidence type="ECO:0000256" key="2">
    <source>
        <dbReference type="ARBA" id="ARBA00022676"/>
    </source>
</evidence>
<comment type="similarity">
    <text evidence="1">Belongs to the glycosyltransferase 2 family.</text>
</comment>
<evidence type="ECO:0000313" key="4">
    <source>
        <dbReference type="EMBL" id="MPW21272.1"/>
    </source>
</evidence>
<sequence length="320" mass="35115">MKITVLVPTYRRPQDLARCLAALRTQERIPDEVVVVARFDDDATHACLRDPQMVGVLPLIVALVDVPGQVAALNRGLDAATGDVIAITDDDAAPHADWVRRIGAAFESDPRLGALGGRDWVHQRGGVLDGSRGLVGKLTPSGKIIGNHHLGVGEAREVDLLKGANMSYRHDAIRHIRFDARLRGTGAQVHNDMAFSLSVKNAGWKLVYDPRVAVDHFPAERFDDDGRDAQTMTAVRNAAYNLHLILRDHVPPVHREVVWWWYALIGTRVYPGAVHALLALTSKKGRTKLARWRAVRKGAREARRALAQSRETGAGTGVHA</sequence>
<reference evidence="4 5" key="1">
    <citation type="submission" date="2019-10" db="EMBL/GenBank/DDBJ databases">
        <title>Paraburkholderia sp. isolated from nodules of Mimosa pudica from Brazilian Atlantic Forest soils.</title>
        <authorList>
            <person name="Paulitsch F."/>
            <person name="Hungria M."/>
            <person name="Dall'Agnol R."/>
        </authorList>
    </citation>
    <scope>NUCLEOTIDE SEQUENCE [LARGE SCALE GENOMIC DNA]</scope>
    <source>
        <strain evidence="4 5">CNPSo 3157</strain>
    </source>
</reference>
<dbReference type="AlphaFoldDB" id="A0A7X1NG06"/>
<dbReference type="SUPFAM" id="SSF53448">
    <property type="entry name" value="Nucleotide-diphospho-sugar transferases"/>
    <property type="match status" value="1"/>
</dbReference>
<name>A0A7X1NG06_9BURK</name>
<evidence type="ECO:0000313" key="5">
    <source>
        <dbReference type="Proteomes" id="UP000484381"/>
    </source>
</evidence>